<evidence type="ECO:0000313" key="3">
    <source>
        <dbReference type="Proteomes" id="UP000824044"/>
    </source>
</evidence>
<dbReference type="Pfam" id="PF04230">
    <property type="entry name" value="PS_pyruv_trans"/>
    <property type="match status" value="1"/>
</dbReference>
<feature type="domain" description="Polysaccharide pyruvyl transferase" evidence="1">
    <location>
        <begin position="13"/>
        <end position="302"/>
    </location>
</feature>
<reference evidence="2" key="2">
    <citation type="submission" date="2021-04" db="EMBL/GenBank/DDBJ databases">
        <authorList>
            <person name="Gilroy R."/>
        </authorList>
    </citation>
    <scope>NUCLEOTIDE SEQUENCE</scope>
    <source>
        <strain evidence="2">CHK33-5263</strain>
    </source>
</reference>
<organism evidence="2 3">
    <name type="scientific">Candidatus Gallimonas intestinigallinarum</name>
    <dbReference type="NCBI Taxonomy" id="2838604"/>
    <lineage>
        <taxon>Bacteria</taxon>
        <taxon>Bacillati</taxon>
        <taxon>Bacillota</taxon>
        <taxon>Clostridia</taxon>
        <taxon>Candidatus Gallimonas</taxon>
    </lineage>
</organism>
<gene>
    <name evidence="2" type="ORF">H9812_05080</name>
</gene>
<dbReference type="GO" id="GO:0016740">
    <property type="term" value="F:transferase activity"/>
    <property type="evidence" value="ECO:0007669"/>
    <property type="project" value="UniProtKB-KW"/>
</dbReference>
<comment type="caution">
    <text evidence="2">The sequence shown here is derived from an EMBL/GenBank/DDBJ whole genome shotgun (WGS) entry which is preliminary data.</text>
</comment>
<keyword evidence="2" id="KW-0808">Transferase</keyword>
<name>A0A9D2IVK2_9FIRM</name>
<reference evidence="2" key="1">
    <citation type="journal article" date="2021" name="PeerJ">
        <title>Extensive microbial diversity within the chicken gut microbiome revealed by metagenomics and culture.</title>
        <authorList>
            <person name="Gilroy R."/>
            <person name="Ravi A."/>
            <person name="Getino M."/>
            <person name="Pursley I."/>
            <person name="Horton D.L."/>
            <person name="Alikhan N.F."/>
            <person name="Baker D."/>
            <person name="Gharbi K."/>
            <person name="Hall N."/>
            <person name="Watson M."/>
            <person name="Adriaenssens E.M."/>
            <person name="Foster-Nyarko E."/>
            <person name="Jarju S."/>
            <person name="Secka A."/>
            <person name="Antonio M."/>
            <person name="Oren A."/>
            <person name="Chaudhuri R.R."/>
            <person name="La Ragione R."/>
            <person name="Hildebrand F."/>
            <person name="Pallen M.J."/>
        </authorList>
    </citation>
    <scope>NUCLEOTIDE SEQUENCE</scope>
    <source>
        <strain evidence="2">CHK33-5263</strain>
    </source>
</reference>
<dbReference type="InterPro" id="IPR007345">
    <property type="entry name" value="Polysacch_pyruvyl_Trfase"/>
</dbReference>
<accession>A0A9D2IVK2</accession>
<proteinExistence type="predicted"/>
<dbReference type="Proteomes" id="UP000824044">
    <property type="component" value="Unassembled WGS sequence"/>
</dbReference>
<protein>
    <submittedName>
        <fullName evidence="2">Polysaccharide pyruvyl transferase family protein</fullName>
    </submittedName>
</protein>
<evidence type="ECO:0000313" key="2">
    <source>
        <dbReference type="EMBL" id="HIZ24826.1"/>
    </source>
</evidence>
<dbReference type="AlphaFoldDB" id="A0A9D2IVK2"/>
<evidence type="ECO:0000259" key="1">
    <source>
        <dbReference type="Pfam" id="PF04230"/>
    </source>
</evidence>
<dbReference type="EMBL" id="DXBS01000098">
    <property type="protein sequence ID" value="HIZ24826.1"/>
    <property type="molecule type" value="Genomic_DNA"/>
</dbReference>
<sequence length="368" mass="41885">MKVAVITRHAITNYGSLLQAIATQQLVESLGYACEVIDYIREDETYQNQERTLLKCKPAFNGNALKRAMYLALRQHASVKSGEKFETMRKKYLHLTRWYSNLSQLEQDKPQADVYMTGSDQVWGPVMDGTYDSAYCLSFTNDCDRRVAFAASFGRTEFTETIEAYYKKWLSRYHAISVREDSAVQLLATWGIQAQQVVDPTLVLDHTYWDTLALPIKEQKYILIYQIGHNKKMDAYAKAVAKRAGLPLVRVSASFHQCVRGGKFKFCPDIGEFLSYIKNAQCLITDSFHGTAFALNFNTPFVEVLPGETSTRNMSILRLTGLTDRILKDENDVDLAFKPIDFTHANEVLSEKRKESLSILKDMLGEAK</sequence>